<sequence length="159" mass="18228">MQENNDLSQQLDYYRQHQHQSGWQNVVQVLFLGIQANAENADARAFLHSMGANLAQQQPLPMSHTVGELEDNINRLWANYHWGFVHIDANEQEIRLTHSAWPNTDNAGEQKQWKSAFAAFLAGIYGAWLNQQGGDPEVNARWLDNEIEGPLVFRYKRGI</sequence>
<dbReference type="RefSeq" id="WP_019211404.1">
    <property type="nucleotide sequence ID" value="NZ_CWJI01000017.1"/>
</dbReference>
<organism evidence="1 2">
    <name type="scientific">Yersinia intermedia</name>
    <dbReference type="NCBI Taxonomy" id="631"/>
    <lineage>
        <taxon>Bacteria</taxon>
        <taxon>Pseudomonadati</taxon>
        <taxon>Pseudomonadota</taxon>
        <taxon>Gammaproteobacteria</taxon>
        <taxon>Enterobacterales</taxon>
        <taxon>Yersiniaceae</taxon>
        <taxon>Yersinia</taxon>
    </lineage>
</organism>
<name>A0A0H5M017_YERIN</name>
<dbReference type="AlphaFoldDB" id="A0A0H5M017"/>
<evidence type="ECO:0000313" key="2">
    <source>
        <dbReference type="Proteomes" id="UP000043316"/>
    </source>
</evidence>
<dbReference type="InterPro" id="IPR022798">
    <property type="entry name" value="BcsD_bac"/>
</dbReference>
<proteinExistence type="predicted"/>
<dbReference type="GO" id="GO:0030244">
    <property type="term" value="P:cellulose biosynthetic process"/>
    <property type="evidence" value="ECO:0007669"/>
    <property type="project" value="InterPro"/>
</dbReference>
<dbReference type="Proteomes" id="UP000043316">
    <property type="component" value="Unassembled WGS sequence"/>
</dbReference>
<accession>A0A0H5M017</accession>
<evidence type="ECO:0000313" key="1">
    <source>
        <dbReference type="EMBL" id="CRY56788.1"/>
    </source>
</evidence>
<dbReference type="EMBL" id="CWJI01000017">
    <property type="protein sequence ID" value="CRY56788.1"/>
    <property type="molecule type" value="Genomic_DNA"/>
</dbReference>
<dbReference type="Gene3D" id="3.30.70.2590">
    <property type="match status" value="1"/>
</dbReference>
<dbReference type="Pfam" id="PF03500">
    <property type="entry name" value="Cellsynth_D"/>
    <property type="match status" value="1"/>
</dbReference>
<gene>
    <name evidence="1" type="ORF">ERS008476_03833</name>
</gene>
<dbReference type="GeneID" id="61816052"/>
<protein>
    <submittedName>
        <fullName evidence="1">Cellulose synthase subunit D</fullName>
    </submittedName>
</protein>
<reference evidence="2" key="1">
    <citation type="submission" date="2015-03" db="EMBL/GenBank/DDBJ databases">
        <authorList>
            <consortium name="Pathogen Informatics"/>
        </authorList>
    </citation>
    <scope>NUCLEOTIDE SEQUENCE [LARGE SCALE GENOMIC DNA]</scope>
    <source>
        <strain evidence="2">R148</strain>
    </source>
</reference>
<dbReference type="InterPro" id="IPR038470">
    <property type="entry name" value="Cellsynth_D_sf"/>
</dbReference>